<keyword evidence="11" id="KW-1185">Reference proteome</keyword>
<comment type="caution">
    <text evidence="10">The sequence shown here is derived from an EMBL/GenBank/DDBJ whole genome shotgun (WGS) entry which is preliminary data.</text>
</comment>
<dbReference type="GO" id="GO:0008270">
    <property type="term" value="F:zinc ion binding"/>
    <property type="evidence" value="ECO:0007669"/>
    <property type="project" value="UniProtKB-KW"/>
</dbReference>
<feature type="region of interest" description="Disordered" evidence="8">
    <location>
        <begin position="416"/>
        <end position="459"/>
    </location>
</feature>
<dbReference type="Gene3D" id="3.30.160.60">
    <property type="entry name" value="Classic Zinc Finger"/>
    <property type="match status" value="2"/>
</dbReference>
<dbReference type="GO" id="GO:0005634">
    <property type="term" value="C:nucleus"/>
    <property type="evidence" value="ECO:0007669"/>
    <property type="project" value="UniProtKB-SubCell"/>
</dbReference>
<evidence type="ECO:0000256" key="1">
    <source>
        <dbReference type="ARBA" id="ARBA00004123"/>
    </source>
</evidence>
<dbReference type="FunCoup" id="K0KQK4">
    <property type="interactions" value="153"/>
</dbReference>
<dbReference type="PANTHER" id="PTHR40626">
    <property type="entry name" value="MIP31509P"/>
    <property type="match status" value="1"/>
</dbReference>
<dbReference type="STRING" id="1206466.K0KQK4"/>
<dbReference type="InterPro" id="IPR051059">
    <property type="entry name" value="VerF-like"/>
</dbReference>
<comment type="subcellular location">
    <subcellularLocation>
        <location evidence="1">Nucleus</location>
    </subcellularLocation>
</comment>
<feature type="region of interest" description="Disordered" evidence="8">
    <location>
        <begin position="358"/>
        <end position="401"/>
    </location>
</feature>
<keyword evidence="6" id="KW-0539">Nucleus</keyword>
<feature type="compositionally biased region" description="Low complexity" evidence="8">
    <location>
        <begin position="296"/>
        <end position="346"/>
    </location>
</feature>
<dbReference type="PROSITE" id="PS50157">
    <property type="entry name" value="ZINC_FINGER_C2H2_2"/>
    <property type="match status" value="2"/>
</dbReference>
<feature type="domain" description="C2H2-type" evidence="9">
    <location>
        <begin position="17"/>
        <end position="47"/>
    </location>
</feature>
<dbReference type="InterPro" id="IPR036236">
    <property type="entry name" value="Znf_C2H2_sf"/>
</dbReference>
<feature type="domain" description="C2H2-type" evidence="9">
    <location>
        <begin position="48"/>
        <end position="76"/>
    </location>
</feature>
<evidence type="ECO:0000256" key="8">
    <source>
        <dbReference type="SAM" id="MobiDB-lite"/>
    </source>
</evidence>
<accession>K0KQK4</accession>
<dbReference type="PROSITE" id="PS00028">
    <property type="entry name" value="ZINC_FINGER_C2H2_1"/>
    <property type="match status" value="1"/>
</dbReference>
<gene>
    <name evidence="10" type="ORF">BN7_3996</name>
</gene>
<protein>
    <submittedName>
        <fullName evidence="10">Zinc finger protein</fullName>
    </submittedName>
</protein>
<feature type="compositionally biased region" description="Low complexity" evidence="8">
    <location>
        <begin position="363"/>
        <end position="377"/>
    </location>
</feature>
<evidence type="ECO:0000256" key="3">
    <source>
        <dbReference type="ARBA" id="ARBA00022737"/>
    </source>
</evidence>
<dbReference type="GO" id="GO:0000785">
    <property type="term" value="C:chromatin"/>
    <property type="evidence" value="ECO:0007669"/>
    <property type="project" value="TreeGrafter"/>
</dbReference>
<dbReference type="EMBL" id="CAIF01000127">
    <property type="protein sequence ID" value="CCH44432.1"/>
    <property type="molecule type" value="Genomic_DNA"/>
</dbReference>
<dbReference type="FunFam" id="3.30.160.60:FF:002343">
    <property type="entry name" value="Zinc finger protein 33A"/>
    <property type="match status" value="1"/>
</dbReference>
<sequence length="459" mass="51862">MTNTLPSVKKKIKGRTFQCTGYPDCHMTFTRSEHLARHIRKHTGERPFECVHCARKFSRLDNLRQHKQTVHAHEPEVLNGKIRPNEISENNELQHPQINEPEHYQSNNNGNDLHENNKNFYQHQSDSNSSTNLPDAATNLLRPTQFRSKHRPRPIALPSRKTIYNDAPYTVPTPRSATSTSNHLLLSPISPANSIHQFNSNYQNSSSALPSVQFLTSNGSGSTGDSLISPYNSSFSSNISNANTPTNSSFDSSARTPTNHSFTFGKPLQSSYMTSYDHNLHTQPQYAQYSQPAHLQQQTQQQTQQSNQSSQQQQQISQTQTQSQHNPSSTHSSTSSTSSQQQPQRRSWLNNVLNNETNSYAHQSSNSSSSNNNQSSSTPMYSYQYQPISNPKISHDRQPSNDLQQNNRVRIENLLNSSSKSSPNSNKHSNHHEQIHHHGEKERVKLPNVKNLGIDISKN</sequence>
<dbReference type="AlphaFoldDB" id="K0KQK4"/>
<dbReference type="Pfam" id="PF00096">
    <property type="entry name" value="zf-C2H2"/>
    <property type="match status" value="2"/>
</dbReference>
<dbReference type="InParanoid" id="K0KQK4"/>
<keyword evidence="5" id="KW-0862">Zinc</keyword>
<keyword evidence="4 7" id="KW-0863">Zinc-finger</keyword>
<evidence type="ECO:0000256" key="4">
    <source>
        <dbReference type="ARBA" id="ARBA00022771"/>
    </source>
</evidence>
<dbReference type="GO" id="GO:0000978">
    <property type="term" value="F:RNA polymerase II cis-regulatory region sequence-specific DNA binding"/>
    <property type="evidence" value="ECO:0007669"/>
    <property type="project" value="InterPro"/>
</dbReference>
<dbReference type="eggNOG" id="KOG1721">
    <property type="taxonomic scope" value="Eukaryota"/>
</dbReference>
<feature type="compositionally biased region" description="Polar residues" evidence="8">
    <location>
        <begin position="118"/>
        <end position="133"/>
    </location>
</feature>
<keyword evidence="3" id="KW-0677">Repeat</keyword>
<evidence type="ECO:0000256" key="6">
    <source>
        <dbReference type="ARBA" id="ARBA00023242"/>
    </source>
</evidence>
<feature type="compositionally biased region" description="Basic and acidic residues" evidence="8">
    <location>
        <begin position="431"/>
        <end position="445"/>
    </location>
</feature>
<evidence type="ECO:0000256" key="2">
    <source>
        <dbReference type="ARBA" id="ARBA00022723"/>
    </source>
</evidence>
<dbReference type="HOGENOM" id="CLU_596123_0_0_1"/>
<feature type="region of interest" description="Disordered" evidence="8">
    <location>
        <begin position="288"/>
        <end position="346"/>
    </location>
</feature>
<dbReference type="SMART" id="SM00355">
    <property type="entry name" value="ZnF_C2H2"/>
    <property type="match status" value="2"/>
</dbReference>
<dbReference type="GO" id="GO:0000981">
    <property type="term" value="F:DNA-binding transcription factor activity, RNA polymerase II-specific"/>
    <property type="evidence" value="ECO:0007669"/>
    <property type="project" value="InterPro"/>
</dbReference>
<reference evidence="10 11" key="1">
    <citation type="journal article" date="2012" name="Eukaryot. Cell">
        <title>Draft genome sequence of Wickerhamomyces ciferrii NRRL Y-1031 F-60-10.</title>
        <authorList>
            <person name="Schneider J."/>
            <person name="Andrea H."/>
            <person name="Blom J."/>
            <person name="Jaenicke S."/>
            <person name="Ruckert C."/>
            <person name="Schorsch C."/>
            <person name="Szczepanowski R."/>
            <person name="Farwick M."/>
            <person name="Goesmann A."/>
            <person name="Puhler A."/>
            <person name="Schaffer S."/>
            <person name="Tauch A."/>
            <person name="Kohler T."/>
            <person name="Brinkrolf K."/>
        </authorList>
    </citation>
    <scope>NUCLEOTIDE SEQUENCE [LARGE SCALE GENOMIC DNA]</scope>
    <source>
        <strain evidence="11">ATCC 14091 / BCRC 22168 / CBS 111 / JCM 3599 / NBRC 0793 / NRRL Y-1031 F-60-10</strain>
    </source>
</reference>
<evidence type="ECO:0000313" key="10">
    <source>
        <dbReference type="EMBL" id="CCH44432.1"/>
    </source>
</evidence>
<feature type="region of interest" description="Disordered" evidence="8">
    <location>
        <begin position="100"/>
        <end position="184"/>
    </location>
</feature>
<evidence type="ECO:0000256" key="5">
    <source>
        <dbReference type="ARBA" id="ARBA00022833"/>
    </source>
</evidence>
<dbReference type="PANTHER" id="PTHR40626:SF11">
    <property type="entry name" value="ZINC FINGER PROTEIN YPR022C"/>
    <property type="match status" value="1"/>
</dbReference>
<keyword evidence="2" id="KW-0479">Metal-binding</keyword>
<feature type="compositionally biased region" description="Polar residues" evidence="8">
    <location>
        <begin position="378"/>
        <end position="392"/>
    </location>
</feature>
<organism evidence="10 11">
    <name type="scientific">Wickerhamomyces ciferrii (strain ATCC 14091 / BCRC 22168 / CBS 111 / JCM 3599 / NBRC 0793 / NRRL Y-1031 F-60-10)</name>
    <name type="common">Yeast</name>
    <name type="synonym">Pichia ciferrii</name>
    <dbReference type="NCBI Taxonomy" id="1206466"/>
    <lineage>
        <taxon>Eukaryota</taxon>
        <taxon>Fungi</taxon>
        <taxon>Dikarya</taxon>
        <taxon>Ascomycota</taxon>
        <taxon>Saccharomycotina</taxon>
        <taxon>Saccharomycetes</taxon>
        <taxon>Phaffomycetales</taxon>
        <taxon>Wickerhamomycetaceae</taxon>
        <taxon>Wickerhamomyces</taxon>
    </lineage>
</organism>
<dbReference type="SUPFAM" id="SSF57667">
    <property type="entry name" value="beta-beta-alpha zinc fingers"/>
    <property type="match status" value="1"/>
</dbReference>
<evidence type="ECO:0000259" key="9">
    <source>
        <dbReference type="PROSITE" id="PS50157"/>
    </source>
</evidence>
<proteinExistence type="predicted"/>
<evidence type="ECO:0000313" key="11">
    <source>
        <dbReference type="Proteomes" id="UP000009328"/>
    </source>
</evidence>
<evidence type="ECO:0000256" key="7">
    <source>
        <dbReference type="PROSITE-ProRule" id="PRU00042"/>
    </source>
</evidence>
<name>K0KQK4_WICCF</name>
<feature type="compositionally biased region" description="Low complexity" evidence="8">
    <location>
        <begin position="416"/>
        <end position="427"/>
    </location>
</feature>
<dbReference type="Proteomes" id="UP000009328">
    <property type="component" value="Unassembled WGS sequence"/>
</dbReference>
<feature type="compositionally biased region" description="Polar residues" evidence="8">
    <location>
        <begin position="173"/>
        <end position="184"/>
    </location>
</feature>
<dbReference type="InterPro" id="IPR013087">
    <property type="entry name" value="Znf_C2H2_type"/>
</dbReference>